<gene>
    <name evidence="1" type="ORF">WA026_023209</name>
</gene>
<protein>
    <submittedName>
        <fullName evidence="1">Uncharacterized protein</fullName>
    </submittedName>
</protein>
<keyword evidence="2" id="KW-1185">Reference proteome</keyword>
<evidence type="ECO:0000313" key="1">
    <source>
        <dbReference type="EMBL" id="KAK9892995.1"/>
    </source>
</evidence>
<dbReference type="Proteomes" id="UP001431783">
    <property type="component" value="Unassembled WGS sequence"/>
</dbReference>
<dbReference type="AlphaFoldDB" id="A0AAW1VG12"/>
<organism evidence="1 2">
    <name type="scientific">Henosepilachna vigintioctopunctata</name>
    <dbReference type="NCBI Taxonomy" id="420089"/>
    <lineage>
        <taxon>Eukaryota</taxon>
        <taxon>Metazoa</taxon>
        <taxon>Ecdysozoa</taxon>
        <taxon>Arthropoda</taxon>
        <taxon>Hexapoda</taxon>
        <taxon>Insecta</taxon>
        <taxon>Pterygota</taxon>
        <taxon>Neoptera</taxon>
        <taxon>Endopterygota</taxon>
        <taxon>Coleoptera</taxon>
        <taxon>Polyphaga</taxon>
        <taxon>Cucujiformia</taxon>
        <taxon>Coccinelloidea</taxon>
        <taxon>Coccinellidae</taxon>
        <taxon>Epilachninae</taxon>
        <taxon>Epilachnini</taxon>
        <taxon>Henosepilachna</taxon>
    </lineage>
</organism>
<reference evidence="1 2" key="1">
    <citation type="submission" date="2023-03" db="EMBL/GenBank/DDBJ databases">
        <title>Genome insight into feeding habits of ladybird beetles.</title>
        <authorList>
            <person name="Li H.-S."/>
            <person name="Huang Y.-H."/>
            <person name="Pang H."/>
        </authorList>
    </citation>
    <scope>NUCLEOTIDE SEQUENCE [LARGE SCALE GENOMIC DNA]</scope>
    <source>
        <strain evidence="1">SYSU_2023b</strain>
        <tissue evidence="1">Whole body</tissue>
    </source>
</reference>
<accession>A0AAW1VG12</accession>
<comment type="caution">
    <text evidence="1">The sequence shown here is derived from an EMBL/GenBank/DDBJ whole genome shotgun (WGS) entry which is preliminary data.</text>
</comment>
<evidence type="ECO:0000313" key="2">
    <source>
        <dbReference type="Proteomes" id="UP001431783"/>
    </source>
</evidence>
<name>A0AAW1VG12_9CUCU</name>
<dbReference type="EMBL" id="JARQZJ010000143">
    <property type="protein sequence ID" value="KAK9892995.1"/>
    <property type="molecule type" value="Genomic_DNA"/>
</dbReference>
<proteinExistence type="predicted"/>
<sequence>MQTEVHQTMEGQFQLLFDKMKIEMQNQTAELKDSITKSIMANMDEKLLPIVEENKKLKIRVDTLQKEIESFKRAGRSNNIVVFGIEGKEKSTIELLRELKEKIKQDSNIDIVNNEVNKIHRIGRKRSRKQQTKAGNMLVC</sequence>